<dbReference type="InterPro" id="IPR013083">
    <property type="entry name" value="Znf_RING/FYVE/PHD"/>
</dbReference>
<keyword evidence="2 4" id="KW-0863">Zinc-finger</keyword>
<evidence type="ECO:0000256" key="2">
    <source>
        <dbReference type="ARBA" id="ARBA00022771"/>
    </source>
</evidence>
<name>A0A8J2SST2_9STRA</name>
<dbReference type="SUPFAM" id="SSF144232">
    <property type="entry name" value="HIT/MYND zinc finger-like"/>
    <property type="match status" value="1"/>
</dbReference>
<dbReference type="SUPFAM" id="SSF48452">
    <property type="entry name" value="TPR-like"/>
    <property type="match status" value="1"/>
</dbReference>
<dbReference type="AlphaFoldDB" id="A0A8J2SST2"/>
<evidence type="ECO:0000313" key="6">
    <source>
        <dbReference type="EMBL" id="CAH0379443.1"/>
    </source>
</evidence>
<dbReference type="GO" id="GO:0008270">
    <property type="term" value="F:zinc ion binding"/>
    <property type="evidence" value="ECO:0007669"/>
    <property type="project" value="UniProtKB-KW"/>
</dbReference>
<keyword evidence="3" id="KW-0862">Zinc</keyword>
<organism evidence="6 7">
    <name type="scientific">Pelagomonas calceolata</name>
    <dbReference type="NCBI Taxonomy" id="35677"/>
    <lineage>
        <taxon>Eukaryota</taxon>
        <taxon>Sar</taxon>
        <taxon>Stramenopiles</taxon>
        <taxon>Ochrophyta</taxon>
        <taxon>Pelagophyceae</taxon>
        <taxon>Pelagomonadales</taxon>
        <taxon>Pelagomonadaceae</taxon>
        <taxon>Pelagomonas</taxon>
    </lineage>
</organism>
<dbReference type="InterPro" id="IPR011016">
    <property type="entry name" value="Znf_RING-CH"/>
</dbReference>
<evidence type="ECO:0000259" key="5">
    <source>
        <dbReference type="PROSITE" id="PS50865"/>
    </source>
</evidence>
<sequence length="391" mass="43484">MILTQCAVCATDLGLTLGKKCGRCSTRYCGPECQKQHWEGGGHDKLCKLIKKAGGAEQYNANIKYTEAVVVAAEACAEDTKGQTCYICTQALHWKTKEGLVRMCSCRGTAGFAHVSCLAEQAKILVAEAEENNLDDKVLNERFGRWHTCSLCEQMYHSVVRCALGWACWKTYVGRPETDWARKFAMSLLGSGLSENNHHEDALSVQEAELSMRRRLGDSEDNILVVQGNLATTYQLLGRLEDSLRLRQKVYSGNLKFSGEENEETLVSALNYAVSLVNLERYQESRKVLCKMTPVARRFLGDCNDLTLRMQIMYATTLSLDEGATLDDLREAVTTLEELERTARRVFGSAYPTTKAIEHALEMSREALRAHEGDVNSLRDAVEAMTPPGSA</sequence>
<accession>A0A8J2SST2</accession>
<dbReference type="Gene3D" id="3.30.40.10">
    <property type="entry name" value="Zinc/RING finger domain, C3HC4 (zinc finger)"/>
    <property type="match status" value="1"/>
</dbReference>
<gene>
    <name evidence="6" type="ORF">PECAL_6P10670</name>
</gene>
<keyword evidence="7" id="KW-1185">Reference proteome</keyword>
<evidence type="ECO:0000256" key="3">
    <source>
        <dbReference type="ARBA" id="ARBA00022833"/>
    </source>
</evidence>
<dbReference type="Gene3D" id="1.25.40.10">
    <property type="entry name" value="Tetratricopeptide repeat domain"/>
    <property type="match status" value="1"/>
</dbReference>
<dbReference type="EMBL" id="CAKKNE010000006">
    <property type="protein sequence ID" value="CAH0379443.1"/>
    <property type="molecule type" value="Genomic_DNA"/>
</dbReference>
<dbReference type="Proteomes" id="UP000789595">
    <property type="component" value="Unassembled WGS sequence"/>
</dbReference>
<dbReference type="InterPro" id="IPR002893">
    <property type="entry name" value="Znf_MYND"/>
</dbReference>
<evidence type="ECO:0000256" key="4">
    <source>
        <dbReference type="PROSITE-ProRule" id="PRU00134"/>
    </source>
</evidence>
<dbReference type="Gene3D" id="6.10.140.2220">
    <property type="match status" value="1"/>
</dbReference>
<proteinExistence type="predicted"/>
<dbReference type="OrthoDB" id="539810at2759"/>
<dbReference type="PROSITE" id="PS50865">
    <property type="entry name" value="ZF_MYND_2"/>
    <property type="match status" value="1"/>
</dbReference>
<reference evidence="6" key="1">
    <citation type="submission" date="2021-11" db="EMBL/GenBank/DDBJ databases">
        <authorList>
            <consortium name="Genoscope - CEA"/>
            <person name="William W."/>
        </authorList>
    </citation>
    <scope>NUCLEOTIDE SEQUENCE</scope>
</reference>
<dbReference type="Pfam" id="PF12906">
    <property type="entry name" value="RINGv"/>
    <property type="match status" value="1"/>
</dbReference>
<evidence type="ECO:0000256" key="1">
    <source>
        <dbReference type="ARBA" id="ARBA00022723"/>
    </source>
</evidence>
<comment type="caution">
    <text evidence="6">The sequence shown here is derived from an EMBL/GenBank/DDBJ whole genome shotgun (WGS) entry which is preliminary data.</text>
</comment>
<keyword evidence="1" id="KW-0479">Metal-binding</keyword>
<dbReference type="InterPro" id="IPR011990">
    <property type="entry name" value="TPR-like_helical_dom_sf"/>
</dbReference>
<feature type="domain" description="MYND-type" evidence="5">
    <location>
        <begin position="6"/>
        <end position="47"/>
    </location>
</feature>
<evidence type="ECO:0000313" key="7">
    <source>
        <dbReference type="Proteomes" id="UP000789595"/>
    </source>
</evidence>
<protein>
    <recommendedName>
        <fullName evidence="5">MYND-type domain-containing protein</fullName>
    </recommendedName>
</protein>
<dbReference type="Pfam" id="PF01753">
    <property type="entry name" value="zf-MYND"/>
    <property type="match status" value="1"/>
</dbReference>